<reference evidence="2" key="1">
    <citation type="submission" date="2022-07" db="EMBL/GenBank/DDBJ databases">
        <title>Fungi with potential for degradation of polypropylene.</title>
        <authorList>
            <person name="Gostincar C."/>
        </authorList>
    </citation>
    <scope>NUCLEOTIDE SEQUENCE</scope>
    <source>
        <strain evidence="2">EXF-13287</strain>
    </source>
</reference>
<dbReference type="AlphaFoldDB" id="A0AA38RBH3"/>
<proteinExistence type="predicted"/>
<feature type="region of interest" description="Disordered" evidence="1">
    <location>
        <begin position="96"/>
        <end position="119"/>
    </location>
</feature>
<feature type="compositionally biased region" description="Basic and acidic residues" evidence="1">
    <location>
        <begin position="282"/>
        <end position="315"/>
    </location>
</feature>
<gene>
    <name evidence="2" type="ORF">NKR19_g6603</name>
</gene>
<organism evidence="2 3">
    <name type="scientific">Coniochaeta hoffmannii</name>
    <dbReference type="NCBI Taxonomy" id="91930"/>
    <lineage>
        <taxon>Eukaryota</taxon>
        <taxon>Fungi</taxon>
        <taxon>Dikarya</taxon>
        <taxon>Ascomycota</taxon>
        <taxon>Pezizomycotina</taxon>
        <taxon>Sordariomycetes</taxon>
        <taxon>Sordariomycetidae</taxon>
        <taxon>Coniochaetales</taxon>
        <taxon>Coniochaetaceae</taxon>
        <taxon>Coniochaeta</taxon>
    </lineage>
</organism>
<feature type="region of interest" description="Disordered" evidence="1">
    <location>
        <begin position="282"/>
        <end position="337"/>
    </location>
</feature>
<accession>A0AA38RBH3</accession>
<sequence>MNECQATIERIYGSVLPVPITPWWSSLPPISRSFYDRAAKDNASLTPVERLYLLSRLDLPGKALARPDSITEEERDLLLGRPPPEILASNLRRFFPPMSSESEPVGGEDGEASGAQQQQAGKRYYATVAEVADAFQDPERLATLSFEALECVSLNWSTLTQENIPRPWTDWERQTDDASAVAAGVLLRSIRPGEKALEDAARKRLFGSEMTEKWAVVEREDDATEEAHLKVLEKMEQYAADAALLWGELRVEVARKLEELNGEDRTALEELRERMRIEVARDAEEDAPKVAEAEERKRKRKELEETRRKRYRETGYDGEDDSVDDSDEEGWALGAIF</sequence>
<dbReference type="Proteomes" id="UP001174691">
    <property type="component" value="Unassembled WGS sequence"/>
</dbReference>
<evidence type="ECO:0000313" key="2">
    <source>
        <dbReference type="EMBL" id="KAJ9143992.1"/>
    </source>
</evidence>
<feature type="compositionally biased region" description="Acidic residues" evidence="1">
    <location>
        <begin position="316"/>
        <end position="330"/>
    </location>
</feature>
<keyword evidence="3" id="KW-1185">Reference proteome</keyword>
<name>A0AA38RBH3_9PEZI</name>
<comment type="caution">
    <text evidence="2">The sequence shown here is derived from an EMBL/GenBank/DDBJ whole genome shotgun (WGS) entry which is preliminary data.</text>
</comment>
<evidence type="ECO:0000313" key="3">
    <source>
        <dbReference type="Proteomes" id="UP001174691"/>
    </source>
</evidence>
<dbReference type="EMBL" id="JANBVN010000104">
    <property type="protein sequence ID" value="KAJ9143992.1"/>
    <property type="molecule type" value="Genomic_DNA"/>
</dbReference>
<protein>
    <submittedName>
        <fullName evidence="2">Uncharacterized protein</fullName>
    </submittedName>
</protein>
<evidence type="ECO:0000256" key="1">
    <source>
        <dbReference type="SAM" id="MobiDB-lite"/>
    </source>
</evidence>